<dbReference type="InterPro" id="IPR056415">
    <property type="entry name" value="DCX2_DCDC1"/>
</dbReference>
<dbReference type="GO" id="GO:0035556">
    <property type="term" value="P:intracellular signal transduction"/>
    <property type="evidence" value="ECO:0007669"/>
    <property type="project" value="InterPro"/>
</dbReference>
<feature type="domain" description="Doublecortin" evidence="3">
    <location>
        <begin position="1759"/>
        <end position="1835"/>
    </location>
</feature>
<feature type="compositionally biased region" description="Polar residues" evidence="2">
    <location>
        <begin position="829"/>
        <end position="842"/>
    </location>
</feature>
<feature type="region of interest" description="Disordered" evidence="2">
    <location>
        <begin position="1"/>
        <end position="34"/>
    </location>
</feature>
<dbReference type="RefSeq" id="XP_038054492.1">
    <property type="nucleotide sequence ID" value="XM_038198564.1"/>
</dbReference>
<name>A0A913ZS83_PATMI</name>
<dbReference type="OMA" id="IMVAYKT"/>
<accession>A0A913ZS83</accession>
<sequence length="1888" mass="212407">MAPTGTQGETRISDSIGAHQAHHPDRTKYNRSSSDAISYEDLLVAQYLEGLKKAEAAGSRRRLNRPSKPASPYMQKFARSDQAAVTTTSAMQALPRTRGGGSSRPYSAAPAGRSSARERKRIDVKFVMDGGEEAEEGEEPRDLRREGGRTKSKLRPMSAPVYKTKRPWSGKSASSTATVSQRSRRNKALYRLQPQVIRATVYKNGTQTDAVRVTAHSMKTFLEACTIKLSLQFAARRIFLPDGTEVKYPEEIPKDSEVFISCGEPYRDPTSNVKDDAHKKLYANWTMNGVVLPAETKKKPKSTLSKRMRKMLESKMRRVMIFRNGDGTEMFETTASAENFGRFLDDCTSRLGLTVPARIIYSWTGSEVTDLNDVPLLDRCLQTSTTPLYGPVWISKGERFSPKGVKAFLETTIRHCKQKLQAANSYKKQLQYGLAGETQQVNVIEILSKTEQELEKELQETEEGIDEFTEAKRKLQDILDEISESVVEEEGAGSTYTMKHIKEFDSSHRLVGQQGIRLKVYENGQGDGEETVFFNLKEASKGVGNDHNLLLQRLLDVLTRWARVEKNTTALSTVVTKIFDREGKEITDVYSLKTDQEVWISFGEPFRDPNVYCLQLTFDKVQGLDLYGERNVAVREPLNSDDIPKGEERPSHWEATISFPLIYDYEEVTYDLPKEVQDQKRLAVEKRELDITGHFLQHKDDPSKVLYCELALQPKKKQGSRDVWPPRSQTWVINKRGQIYCRSMPQLALAVIEKWRVDKQFADGETPAQGLAVGLEKRQQGNPYQQWVFSEDGFIYATAEPDLVLTYIEAKAQDDDVVAMEMMMAFGQQQPPDQQAHSSSSDPYGEDPDFESNGEENADGGEKKDESKTEKDAYPGQVYAMAVIPRLPARHPWAKAQRWAMKQERLDNLGQWKHTKAQNPLWNKLAYSWPVNSRGEWNEDCDWPMEGYFIPYAPPIKKMTRKPSASEAEATYGSEQKESPVRTVPLRLRVLKNGERDTHRQAFVVGPDLTNMMRDLNRTALNGKRPHRRSQSREKSLEQLEQEMAQKKQAKKDELKALEFQLFLDRCTALLNLPFAARRLFDQDGREHDTLDHLQRDQLAFVSCGEAWNDPNLSGQEQQRRTILATLAADVNAMKQYCALRNPMNMVIEVEGPLAAGSPLVVNPIAVSPEERQHILRGPTPEAELEEEGETDGNMYANLSSHERAHIASDQRAEGLKWPWERVLNVSLDQVMEVNQGSTSDEAAFSNADLYRKFKPKQPKSPRSTRLSHQRFVFADGFLAVQTAPYLVVGLEQPELELSRVVLCKKSTEDASQRWEADTQGFVRSKLNPDLVLGAQMPSTASDDDAAAPSSSFCGQPVTLQHQRTVRYGTANQKWSFEKETGFVDAFAADIKDKEITAANKASVCTFAVCGETPLQQTGFAVTGVKSADPVIVCAACARSMRANHRLRKLEDATEFVCAVGLAPKRNVKMMGCFQCLNGKVDLSTFEASNTVTQYDKELKRLRQMSSARIIAREISAYQTVQMVKILAHRNGDGRSTEGVVMNGSTVRGLLDQCTYNLQLSTAARRLYTQDGTLILTVSDLIQWNLACYGMAGMDINEQAEDEKDKTADKRQDSSSELKVSSVLRIPVEVWVSCGEQFVRPEHVDYKRKLLLQQREERAGVVLELEKEKHVLRQMQGRRTNGMEGPQYISTLSPDAPVMVEGGWTQPSMGEVKRSLVVHQLENHLQEVKGQQKQQAGNHVATRPVIDGSKKLYSQPNLKRVKVYKNGEPPDKHTFAWGSSMSEILQDGTARLDMRKAAAQIYTADGQRVTDFGEIKRDQLLCLSHGDHFKGSKGSRNQVEVKANWSRARKKDGPQATDIMVTSNKHPAVRVDPFGPPSLALTASPTED</sequence>
<feature type="compositionally biased region" description="Basic and acidic residues" evidence="2">
    <location>
        <begin position="140"/>
        <end position="149"/>
    </location>
</feature>
<feature type="region of interest" description="Disordered" evidence="2">
    <location>
        <begin position="829"/>
        <end position="874"/>
    </location>
</feature>
<dbReference type="InterPro" id="IPR043188">
    <property type="entry name" value="DCDC1"/>
</dbReference>
<dbReference type="SUPFAM" id="SSF89837">
    <property type="entry name" value="Doublecortin (DC)"/>
    <property type="match status" value="5"/>
</dbReference>
<dbReference type="CDD" id="cd17157">
    <property type="entry name" value="DCX2_DCDC5"/>
    <property type="match status" value="1"/>
</dbReference>
<evidence type="ECO:0000313" key="4">
    <source>
        <dbReference type="EnsemblMetazoa" id="XP_038054492.1"/>
    </source>
</evidence>
<dbReference type="Proteomes" id="UP000887568">
    <property type="component" value="Unplaced"/>
</dbReference>
<dbReference type="CDD" id="cd17156">
    <property type="entry name" value="DCX1_DCDC5"/>
    <property type="match status" value="1"/>
</dbReference>
<keyword evidence="1" id="KW-0175">Coiled coil</keyword>
<evidence type="ECO:0000313" key="5">
    <source>
        <dbReference type="Proteomes" id="UP000887568"/>
    </source>
</evidence>
<feature type="compositionally biased region" description="Polar residues" evidence="2">
    <location>
        <begin position="171"/>
        <end position="181"/>
    </location>
</feature>
<dbReference type="Pfam" id="PF25510">
    <property type="entry name" value="Ubiquitin_DCDC1"/>
    <property type="match status" value="1"/>
</dbReference>
<dbReference type="InterPro" id="IPR036572">
    <property type="entry name" value="Doublecortin_dom_sf"/>
</dbReference>
<reference evidence="4" key="1">
    <citation type="submission" date="2022-11" db="UniProtKB">
        <authorList>
            <consortium name="EnsemblMetazoa"/>
        </authorList>
    </citation>
    <scope>IDENTIFICATION</scope>
</reference>
<feature type="region of interest" description="Disordered" evidence="2">
    <location>
        <begin position="1019"/>
        <end position="1048"/>
    </location>
</feature>
<dbReference type="GO" id="GO:1902412">
    <property type="term" value="P:regulation of mitotic cytokinesis"/>
    <property type="evidence" value="ECO:0007669"/>
    <property type="project" value="InterPro"/>
</dbReference>
<feature type="region of interest" description="Disordered" evidence="2">
    <location>
        <begin position="1846"/>
        <end position="1888"/>
    </location>
</feature>
<dbReference type="Pfam" id="PF24478">
    <property type="entry name" value="DCX2_DCDC1"/>
    <property type="match status" value="3"/>
</dbReference>
<dbReference type="PANTHER" id="PTHR46302:SF3">
    <property type="entry name" value="DOUBLECORTIN DOMAIN-CONTAINING PROTEIN 1"/>
    <property type="match status" value="1"/>
</dbReference>
<feature type="compositionally biased region" description="Polar residues" evidence="2">
    <location>
        <begin position="1"/>
        <end position="10"/>
    </location>
</feature>
<organism evidence="4 5">
    <name type="scientific">Patiria miniata</name>
    <name type="common">Bat star</name>
    <name type="synonym">Asterina miniata</name>
    <dbReference type="NCBI Taxonomy" id="46514"/>
    <lineage>
        <taxon>Eukaryota</taxon>
        <taxon>Metazoa</taxon>
        <taxon>Echinodermata</taxon>
        <taxon>Eleutherozoa</taxon>
        <taxon>Asterozoa</taxon>
        <taxon>Asteroidea</taxon>
        <taxon>Valvatacea</taxon>
        <taxon>Valvatida</taxon>
        <taxon>Asterinidae</taxon>
        <taxon>Patiria</taxon>
    </lineage>
</organism>
<feature type="domain" description="Doublecortin" evidence="3">
    <location>
        <begin position="317"/>
        <end position="378"/>
    </location>
</feature>
<evidence type="ECO:0000256" key="2">
    <source>
        <dbReference type="SAM" id="MobiDB-lite"/>
    </source>
</evidence>
<feature type="compositionally biased region" description="Acidic residues" evidence="2">
    <location>
        <begin position="844"/>
        <end position="859"/>
    </location>
</feature>
<dbReference type="InterPro" id="IPR035992">
    <property type="entry name" value="Ricin_B-like_lectins"/>
</dbReference>
<feature type="domain" description="Doublecortin" evidence="3">
    <location>
        <begin position="1059"/>
        <end position="1105"/>
    </location>
</feature>
<dbReference type="CTD" id="341019"/>
<dbReference type="CDD" id="cd17158">
    <property type="entry name" value="DCX3_DCDC5"/>
    <property type="match status" value="1"/>
</dbReference>
<feature type="compositionally biased region" description="Basic and acidic residues" evidence="2">
    <location>
        <begin position="860"/>
        <end position="873"/>
    </location>
</feature>
<dbReference type="GO" id="GO:0030496">
    <property type="term" value="C:midbody"/>
    <property type="evidence" value="ECO:0007669"/>
    <property type="project" value="TreeGrafter"/>
</dbReference>
<dbReference type="OrthoDB" id="9999986at2759"/>
<feature type="region of interest" description="Disordered" evidence="2">
    <location>
        <begin position="54"/>
        <end position="185"/>
    </location>
</feature>
<keyword evidence="5" id="KW-1185">Reference proteome</keyword>
<dbReference type="InterPro" id="IPR057424">
    <property type="entry name" value="Ubiquitin_DCDC1"/>
</dbReference>
<evidence type="ECO:0000256" key="1">
    <source>
        <dbReference type="SAM" id="Coils"/>
    </source>
</evidence>
<dbReference type="EnsemblMetazoa" id="XM_038198564.1">
    <property type="protein sequence ID" value="XP_038054492.1"/>
    <property type="gene ID" value="LOC119726733"/>
</dbReference>
<dbReference type="PROSITE" id="PS50231">
    <property type="entry name" value="RICIN_B_LECTIN"/>
    <property type="match status" value="1"/>
</dbReference>
<dbReference type="GeneID" id="119726733"/>
<dbReference type="SMART" id="SM00537">
    <property type="entry name" value="DCX"/>
    <property type="match status" value="2"/>
</dbReference>
<dbReference type="PANTHER" id="PTHR46302">
    <property type="entry name" value="DOUBLECORTIN DOMAIN-CONTAINING PROTEIN 1"/>
    <property type="match status" value="1"/>
</dbReference>
<protein>
    <recommendedName>
        <fullName evidence="3">Doublecortin domain-containing protein</fullName>
    </recommendedName>
</protein>
<dbReference type="PROSITE" id="PS50309">
    <property type="entry name" value="DC"/>
    <property type="match status" value="3"/>
</dbReference>
<dbReference type="InterPro" id="IPR003533">
    <property type="entry name" value="Doublecortin_dom"/>
</dbReference>
<dbReference type="GO" id="GO:0008017">
    <property type="term" value="F:microtubule binding"/>
    <property type="evidence" value="ECO:0007669"/>
    <property type="project" value="InterPro"/>
</dbReference>
<dbReference type="Gene3D" id="3.10.20.230">
    <property type="entry name" value="Doublecortin domain"/>
    <property type="match status" value="2"/>
</dbReference>
<evidence type="ECO:0000259" key="3">
    <source>
        <dbReference type="PROSITE" id="PS50309"/>
    </source>
</evidence>
<feature type="compositionally biased region" description="Basic and acidic residues" evidence="2">
    <location>
        <begin position="115"/>
        <end position="126"/>
    </location>
</feature>
<feature type="coiled-coil region" evidence="1">
    <location>
        <begin position="444"/>
        <end position="485"/>
    </location>
</feature>
<dbReference type="SUPFAM" id="SSF50370">
    <property type="entry name" value="Ricin B-like lectins"/>
    <property type="match status" value="1"/>
</dbReference>
<proteinExistence type="predicted"/>
<feature type="compositionally biased region" description="Acidic residues" evidence="2">
    <location>
        <begin position="130"/>
        <end position="139"/>
    </location>
</feature>